<feature type="region of interest" description="Disordered" evidence="1">
    <location>
        <begin position="1"/>
        <end position="81"/>
    </location>
</feature>
<feature type="compositionally biased region" description="Basic and acidic residues" evidence="1">
    <location>
        <begin position="1"/>
        <end position="19"/>
    </location>
</feature>
<proteinExistence type="predicted"/>
<dbReference type="Proteomes" id="UP001055039">
    <property type="component" value="Unassembled WGS sequence"/>
</dbReference>
<name>A0ABQ4UC26_9HYPH</name>
<accession>A0ABQ4UC26</accession>
<reference evidence="2" key="2">
    <citation type="submission" date="2021-08" db="EMBL/GenBank/DDBJ databases">
        <authorList>
            <person name="Tani A."/>
            <person name="Ola A."/>
            <person name="Ogura Y."/>
            <person name="Katsura K."/>
            <person name="Hayashi T."/>
        </authorList>
    </citation>
    <scope>NUCLEOTIDE SEQUENCE</scope>
    <source>
        <strain evidence="2">NBRC 15686</strain>
    </source>
</reference>
<sequence length="81" mass="8393">MARDRRTADRIEAIDRPDFLADPQATAIDDTMRADGRANPKVSTPEAVRTRDAGTPEGAGAESGSAQAGGPARAVPFQVGS</sequence>
<protein>
    <submittedName>
        <fullName evidence="2">Uncharacterized protein</fullName>
    </submittedName>
</protein>
<evidence type="ECO:0000256" key="1">
    <source>
        <dbReference type="SAM" id="MobiDB-lite"/>
    </source>
</evidence>
<evidence type="ECO:0000313" key="3">
    <source>
        <dbReference type="Proteomes" id="UP001055039"/>
    </source>
</evidence>
<keyword evidence="3" id="KW-1185">Reference proteome</keyword>
<organism evidence="2 3">
    <name type="scientific">Methylorubrum aminovorans</name>
    <dbReference type="NCBI Taxonomy" id="269069"/>
    <lineage>
        <taxon>Bacteria</taxon>
        <taxon>Pseudomonadati</taxon>
        <taxon>Pseudomonadota</taxon>
        <taxon>Alphaproteobacteria</taxon>
        <taxon>Hyphomicrobiales</taxon>
        <taxon>Methylobacteriaceae</taxon>
        <taxon>Methylorubrum</taxon>
    </lineage>
</organism>
<feature type="compositionally biased region" description="Low complexity" evidence="1">
    <location>
        <begin position="55"/>
        <end position="72"/>
    </location>
</feature>
<comment type="caution">
    <text evidence="2">The sequence shown here is derived from an EMBL/GenBank/DDBJ whole genome shotgun (WGS) entry which is preliminary data.</text>
</comment>
<gene>
    <name evidence="2" type="ORF">LNAOJCKE_2077</name>
</gene>
<evidence type="ECO:0000313" key="2">
    <source>
        <dbReference type="EMBL" id="GJE64870.1"/>
    </source>
</evidence>
<reference evidence="2" key="1">
    <citation type="journal article" date="2021" name="Front. Microbiol.">
        <title>Comprehensive Comparative Genomics and Phenotyping of Methylobacterium Species.</title>
        <authorList>
            <person name="Alessa O."/>
            <person name="Ogura Y."/>
            <person name="Fujitani Y."/>
            <person name="Takami H."/>
            <person name="Hayashi T."/>
            <person name="Sahin N."/>
            <person name="Tani A."/>
        </authorList>
    </citation>
    <scope>NUCLEOTIDE SEQUENCE</scope>
    <source>
        <strain evidence="2">NBRC 15686</strain>
    </source>
</reference>
<dbReference type="EMBL" id="BPRC01000005">
    <property type="protein sequence ID" value="GJE64870.1"/>
    <property type="molecule type" value="Genomic_DNA"/>
</dbReference>